<dbReference type="EMBL" id="JAULSY010000096">
    <property type="protein sequence ID" value="KAK0666036.1"/>
    <property type="molecule type" value="Genomic_DNA"/>
</dbReference>
<keyword evidence="2" id="KW-0521">NADP</keyword>
<dbReference type="PANTHER" id="PTHR47706">
    <property type="entry name" value="NMRA-LIKE FAMILY PROTEIN"/>
    <property type="match status" value="1"/>
</dbReference>
<dbReference type="AlphaFoldDB" id="A0AA40D7F8"/>
<keyword evidence="6" id="KW-1185">Reference proteome</keyword>
<feature type="domain" description="NAD(P)-binding" evidence="4">
    <location>
        <begin position="10"/>
        <end position="111"/>
    </location>
</feature>
<dbReference type="GO" id="GO:0016491">
    <property type="term" value="F:oxidoreductase activity"/>
    <property type="evidence" value="ECO:0007669"/>
    <property type="project" value="UniProtKB-KW"/>
</dbReference>
<evidence type="ECO:0000256" key="2">
    <source>
        <dbReference type="ARBA" id="ARBA00022857"/>
    </source>
</evidence>
<evidence type="ECO:0000259" key="4">
    <source>
        <dbReference type="Pfam" id="PF13460"/>
    </source>
</evidence>
<dbReference type="Pfam" id="PF13460">
    <property type="entry name" value="NAD_binding_10"/>
    <property type="match status" value="1"/>
</dbReference>
<name>A0AA40D7F8_9PEZI</name>
<keyword evidence="3" id="KW-0560">Oxidoreductase</keyword>
<evidence type="ECO:0000313" key="6">
    <source>
        <dbReference type="Proteomes" id="UP001174997"/>
    </source>
</evidence>
<evidence type="ECO:0000313" key="5">
    <source>
        <dbReference type="EMBL" id="KAK0666036.1"/>
    </source>
</evidence>
<dbReference type="InterPro" id="IPR051609">
    <property type="entry name" value="NmrA/Isoflavone_reductase-like"/>
</dbReference>
<dbReference type="Gene3D" id="3.40.50.720">
    <property type="entry name" value="NAD(P)-binding Rossmann-like Domain"/>
    <property type="match status" value="1"/>
</dbReference>
<comment type="caution">
    <text evidence="5">The sequence shown here is derived from an EMBL/GenBank/DDBJ whole genome shotgun (WGS) entry which is preliminary data.</text>
</comment>
<dbReference type="Proteomes" id="UP001174997">
    <property type="component" value="Unassembled WGS sequence"/>
</dbReference>
<proteinExistence type="inferred from homology"/>
<dbReference type="InterPro" id="IPR016040">
    <property type="entry name" value="NAD(P)-bd_dom"/>
</dbReference>
<sequence length="320" mass="35781">MTVTTVGIAGITGRLARLITHHLLTLNPSLTIKGYCRDASKTSSYPTLSSKNPNITITQGDPYDPTALRHFVSGCDVVICGLFGDPRLMTEGQKLLIEACEAEGVRRYIAGDWTLNYDNLQYGEHPQKDCQKVVKEFLQEEGRKVKGVHILIGIFYETFWSDYFGVFKPGEEGAVLRYWGTGGEVWEGLSYDDAARYTAQVALDEEATGVLAFLGDRKSTKQLAAEFEEVYGVAPKLECLGTVEELKTKMESTREKEPQNIFAWLADNYQTYIMNGQTYVSTKLDNGRYPGVKPATFKQFLHNHKVEELNALYTKAAADI</sequence>
<evidence type="ECO:0000256" key="1">
    <source>
        <dbReference type="ARBA" id="ARBA00005725"/>
    </source>
</evidence>
<dbReference type="InterPro" id="IPR036291">
    <property type="entry name" value="NAD(P)-bd_dom_sf"/>
</dbReference>
<protein>
    <recommendedName>
        <fullName evidence="4">NAD(P)-binding domain-containing protein</fullName>
    </recommendedName>
</protein>
<organism evidence="5 6">
    <name type="scientific">Cercophora samala</name>
    <dbReference type="NCBI Taxonomy" id="330535"/>
    <lineage>
        <taxon>Eukaryota</taxon>
        <taxon>Fungi</taxon>
        <taxon>Dikarya</taxon>
        <taxon>Ascomycota</taxon>
        <taxon>Pezizomycotina</taxon>
        <taxon>Sordariomycetes</taxon>
        <taxon>Sordariomycetidae</taxon>
        <taxon>Sordariales</taxon>
        <taxon>Lasiosphaeriaceae</taxon>
        <taxon>Cercophora</taxon>
    </lineage>
</organism>
<gene>
    <name evidence="5" type="ORF">QBC41DRAFT_375597</name>
</gene>
<reference evidence="5" key="1">
    <citation type="submission" date="2023-06" db="EMBL/GenBank/DDBJ databases">
        <title>Genome-scale phylogeny and comparative genomics of the fungal order Sordariales.</title>
        <authorList>
            <consortium name="Lawrence Berkeley National Laboratory"/>
            <person name="Hensen N."/>
            <person name="Bonometti L."/>
            <person name="Westerberg I."/>
            <person name="Brannstrom I.O."/>
            <person name="Guillou S."/>
            <person name="Cros-Aarteil S."/>
            <person name="Calhoun S."/>
            <person name="Haridas S."/>
            <person name="Kuo A."/>
            <person name="Mondo S."/>
            <person name="Pangilinan J."/>
            <person name="Riley R."/>
            <person name="Labutti K."/>
            <person name="Andreopoulos B."/>
            <person name="Lipzen A."/>
            <person name="Chen C."/>
            <person name="Yanf M."/>
            <person name="Daum C."/>
            <person name="Ng V."/>
            <person name="Clum A."/>
            <person name="Steindorff A."/>
            <person name="Ohm R."/>
            <person name="Martin F."/>
            <person name="Silar P."/>
            <person name="Natvig D."/>
            <person name="Lalanne C."/>
            <person name="Gautier V."/>
            <person name="Ament-Velasquez S.L."/>
            <person name="Kruys A."/>
            <person name="Hutchinson M.I."/>
            <person name="Powell A.J."/>
            <person name="Barry K."/>
            <person name="Miller A.N."/>
            <person name="Grigoriev I.V."/>
            <person name="Debuchy R."/>
            <person name="Gladieux P."/>
            <person name="Thoren M.H."/>
            <person name="Johannesson H."/>
        </authorList>
    </citation>
    <scope>NUCLEOTIDE SEQUENCE</scope>
    <source>
        <strain evidence="5">CBS 307.81</strain>
    </source>
</reference>
<comment type="similarity">
    <text evidence="1">Belongs to the NmrA-type oxidoreductase family. Isoflavone reductase subfamily.</text>
</comment>
<evidence type="ECO:0000256" key="3">
    <source>
        <dbReference type="ARBA" id="ARBA00023002"/>
    </source>
</evidence>
<accession>A0AA40D7F8</accession>
<dbReference type="SUPFAM" id="SSF51735">
    <property type="entry name" value="NAD(P)-binding Rossmann-fold domains"/>
    <property type="match status" value="1"/>
</dbReference>
<dbReference type="PANTHER" id="PTHR47706:SF9">
    <property type="entry name" value="NMRA-LIKE DOMAIN-CONTAINING PROTEIN-RELATED"/>
    <property type="match status" value="1"/>
</dbReference>